<comment type="caution">
    <text evidence="2">The sequence shown here is derived from an EMBL/GenBank/DDBJ whole genome shotgun (WGS) entry which is preliminary data.</text>
</comment>
<accession>A0A420E261</accession>
<organism evidence="2 3">
    <name type="scientific">Tenacibaculum lutimaris</name>
    <dbReference type="NCBI Taxonomy" id="285258"/>
    <lineage>
        <taxon>Bacteria</taxon>
        <taxon>Pseudomonadati</taxon>
        <taxon>Bacteroidota</taxon>
        <taxon>Flavobacteriia</taxon>
        <taxon>Flavobacteriales</taxon>
        <taxon>Flavobacteriaceae</taxon>
        <taxon>Tenacibaculum</taxon>
    </lineage>
</organism>
<keyword evidence="3" id="KW-1185">Reference proteome</keyword>
<evidence type="ECO:0000313" key="3">
    <source>
        <dbReference type="Proteomes" id="UP000285780"/>
    </source>
</evidence>
<reference evidence="2 3" key="1">
    <citation type="submission" date="2018-09" db="EMBL/GenBank/DDBJ databases">
        <title>Genomic Encyclopedia of Archaeal and Bacterial Type Strains, Phase II (KMG-II): from individual species to whole genera.</title>
        <authorList>
            <person name="Goeker M."/>
        </authorList>
    </citation>
    <scope>NUCLEOTIDE SEQUENCE [LARGE SCALE GENOMIC DNA]</scope>
    <source>
        <strain evidence="2 3">DSM 16505</strain>
    </source>
</reference>
<evidence type="ECO:0000259" key="1">
    <source>
        <dbReference type="Pfam" id="PF13568"/>
    </source>
</evidence>
<protein>
    <submittedName>
        <fullName evidence="2">Outer membrane protein with beta-barrel domain</fullName>
    </submittedName>
</protein>
<sequence length="222" mass="25666">MKYTAFIFLVTFFSFNVFSQRDSLNVGDKYLEDQLYIDITYNLLQNQPKELGKTGFSYGLALGYMRDIPISKNGRTACAIGLGYSYDSFDHDLKVIDDNGDYEIDPNLSSNKIKLHNIEMPIQFRWRSSDVNTYSFWRLYAGVKVTYNISNEFRYKIIDQSFSFSDVENYNKWQTGLALSAGYGTFNFHVYYSLSPMFKNATLNGESINSRIVKVGLSFYLL</sequence>
<gene>
    <name evidence="2" type="ORF">C8N26_0887</name>
</gene>
<dbReference type="InterPro" id="IPR011250">
    <property type="entry name" value="OMP/PagP_B-barrel"/>
</dbReference>
<dbReference type="SUPFAM" id="SSF56925">
    <property type="entry name" value="OMPA-like"/>
    <property type="match status" value="1"/>
</dbReference>
<name>A0A420E261_9FLAO</name>
<dbReference type="AlphaFoldDB" id="A0A420E261"/>
<evidence type="ECO:0000313" key="2">
    <source>
        <dbReference type="EMBL" id="RKF04224.1"/>
    </source>
</evidence>
<feature type="domain" description="Outer membrane protein beta-barrel" evidence="1">
    <location>
        <begin position="18"/>
        <end position="198"/>
    </location>
</feature>
<dbReference type="Proteomes" id="UP000285780">
    <property type="component" value="Unassembled WGS sequence"/>
</dbReference>
<dbReference type="EMBL" id="RAQM01000007">
    <property type="protein sequence ID" value="RKF04224.1"/>
    <property type="molecule type" value="Genomic_DNA"/>
</dbReference>
<dbReference type="Pfam" id="PF13568">
    <property type="entry name" value="OMP_b-brl_2"/>
    <property type="match status" value="1"/>
</dbReference>
<dbReference type="RefSeq" id="WP_120186225.1">
    <property type="nucleotide sequence ID" value="NZ_RAQM01000007.1"/>
</dbReference>
<dbReference type="InterPro" id="IPR025665">
    <property type="entry name" value="Beta-barrel_OMP_2"/>
</dbReference>
<proteinExistence type="predicted"/>